<comment type="caution">
    <text evidence="1">The sequence shown here is derived from an EMBL/GenBank/DDBJ whole genome shotgun (WGS) entry which is preliminary data.</text>
</comment>
<evidence type="ECO:0000313" key="2">
    <source>
        <dbReference type="Proteomes" id="UP000653454"/>
    </source>
</evidence>
<organism evidence="1 2">
    <name type="scientific">Plutella xylostella</name>
    <name type="common">Diamondback moth</name>
    <name type="synonym">Plutella maculipennis</name>
    <dbReference type="NCBI Taxonomy" id="51655"/>
    <lineage>
        <taxon>Eukaryota</taxon>
        <taxon>Metazoa</taxon>
        <taxon>Ecdysozoa</taxon>
        <taxon>Arthropoda</taxon>
        <taxon>Hexapoda</taxon>
        <taxon>Insecta</taxon>
        <taxon>Pterygota</taxon>
        <taxon>Neoptera</taxon>
        <taxon>Endopterygota</taxon>
        <taxon>Lepidoptera</taxon>
        <taxon>Glossata</taxon>
        <taxon>Ditrysia</taxon>
        <taxon>Yponomeutoidea</taxon>
        <taxon>Plutellidae</taxon>
        <taxon>Plutella</taxon>
    </lineage>
</organism>
<proteinExistence type="predicted"/>
<evidence type="ECO:0000313" key="1">
    <source>
        <dbReference type="EMBL" id="CAG9138178.1"/>
    </source>
</evidence>
<name>A0A8S4GGZ4_PLUXY</name>
<dbReference type="Proteomes" id="UP000653454">
    <property type="component" value="Unassembled WGS sequence"/>
</dbReference>
<accession>A0A8S4GGZ4</accession>
<keyword evidence="2" id="KW-1185">Reference proteome</keyword>
<dbReference type="AlphaFoldDB" id="A0A8S4GGZ4"/>
<reference evidence="1" key="1">
    <citation type="submission" date="2020-11" db="EMBL/GenBank/DDBJ databases">
        <authorList>
            <person name="Whiteford S."/>
        </authorList>
    </citation>
    <scope>NUCLEOTIDE SEQUENCE</scope>
</reference>
<protein>
    <submittedName>
        <fullName evidence="1">(diamondback moth) hypothetical protein</fullName>
    </submittedName>
</protein>
<gene>
    <name evidence="1" type="ORF">PLXY2_LOCUS16432</name>
</gene>
<sequence length="72" mass="8774">MIEDSDSDDDYVPRRPRWIKERVNYFDDYDDHDFAIRFRLSKESTLCLLDKLEHKLEYSSDRNFSISPINQL</sequence>
<dbReference type="EMBL" id="CAJHNJ030000507">
    <property type="protein sequence ID" value="CAG9138178.1"/>
    <property type="molecule type" value="Genomic_DNA"/>
</dbReference>